<protein>
    <submittedName>
        <fullName evidence="1">Uncharacterized protein</fullName>
    </submittedName>
</protein>
<evidence type="ECO:0000313" key="2">
    <source>
        <dbReference type="Proteomes" id="UP000655225"/>
    </source>
</evidence>
<gene>
    <name evidence="1" type="ORF">HHK36_030270</name>
</gene>
<dbReference type="EMBL" id="JABCRI010000023">
    <property type="protein sequence ID" value="KAF8378921.1"/>
    <property type="molecule type" value="Genomic_DNA"/>
</dbReference>
<dbReference type="AlphaFoldDB" id="A0A834YB61"/>
<comment type="caution">
    <text evidence="1">The sequence shown here is derived from an EMBL/GenBank/DDBJ whole genome shotgun (WGS) entry which is preliminary data.</text>
</comment>
<sequence length="85" mass="9629">MRVGAGKGGIAAINDGDNRKIFRIYGTAVMAASSLEENEERKRERERERESRYELLTLLRKCVSRSVLDDSNLLDRLFQVTVALA</sequence>
<proteinExistence type="predicted"/>
<name>A0A834YB61_TETSI</name>
<evidence type="ECO:0000313" key="1">
    <source>
        <dbReference type="EMBL" id="KAF8378921.1"/>
    </source>
</evidence>
<reference evidence="1 2" key="1">
    <citation type="submission" date="2020-04" db="EMBL/GenBank/DDBJ databases">
        <title>Plant Genome Project.</title>
        <authorList>
            <person name="Zhang R.-G."/>
        </authorList>
    </citation>
    <scope>NUCLEOTIDE SEQUENCE [LARGE SCALE GENOMIC DNA]</scope>
    <source>
        <strain evidence="1">YNK0</strain>
        <tissue evidence="1">Leaf</tissue>
    </source>
</reference>
<keyword evidence="2" id="KW-1185">Reference proteome</keyword>
<accession>A0A834YB61</accession>
<organism evidence="1 2">
    <name type="scientific">Tetracentron sinense</name>
    <name type="common">Spur-leaf</name>
    <dbReference type="NCBI Taxonomy" id="13715"/>
    <lineage>
        <taxon>Eukaryota</taxon>
        <taxon>Viridiplantae</taxon>
        <taxon>Streptophyta</taxon>
        <taxon>Embryophyta</taxon>
        <taxon>Tracheophyta</taxon>
        <taxon>Spermatophyta</taxon>
        <taxon>Magnoliopsida</taxon>
        <taxon>Trochodendrales</taxon>
        <taxon>Trochodendraceae</taxon>
        <taxon>Tetracentron</taxon>
    </lineage>
</organism>
<dbReference type="Proteomes" id="UP000655225">
    <property type="component" value="Unassembled WGS sequence"/>
</dbReference>